<evidence type="ECO:0000313" key="1">
    <source>
        <dbReference type="EMBL" id="EFO14219.1"/>
    </source>
</evidence>
<reference evidence="1" key="1">
    <citation type="submission" date="2012-04" db="EMBL/GenBank/DDBJ databases">
        <title>The Genome Sequence of Loa loa.</title>
        <authorList>
            <consortium name="The Broad Institute Genome Sequencing Platform"/>
            <consortium name="Broad Institute Genome Sequencing Center for Infectious Disease"/>
            <person name="Nutman T.B."/>
            <person name="Fink D.L."/>
            <person name="Russ C."/>
            <person name="Young S."/>
            <person name="Zeng Q."/>
            <person name="Gargeya S."/>
            <person name="Alvarado L."/>
            <person name="Berlin A."/>
            <person name="Chapman S.B."/>
            <person name="Chen Z."/>
            <person name="Freedman E."/>
            <person name="Gellesch M."/>
            <person name="Goldberg J."/>
            <person name="Griggs A."/>
            <person name="Gujja S."/>
            <person name="Heilman E.R."/>
            <person name="Heiman D."/>
            <person name="Howarth C."/>
            <person name="Mehta T."/>
            <person name="Neiman D."/>
            <person name="Pearson M."/>
            <person name="Roberts A."/>
            <person name="Saif S."/>
            <person name="Shea T."/>
            <person name="Shenoy N."/>
            <person name="Sisk P."/>
            <person name="Stolte C."/>
            <person name="Sykes S."/>
            <person name="White J."/>
            <person name="Yandava C."/>
            <person name="Haas B."/>
            <person name="Henn M.R."/>
            <person name="Nusbaum C."/>
            <person name="Birren B."/>
        </authorList>
    </citation>
    <scope>NUCLEOTIDE SEQUENCE [LARGE SCALE GENOMIC DNA]</scope>
</reference>
<dbReference type="CTD" id="9951785"/>
<sequence>MDSEDKTSPVTLTRCPLDAVSLSGSSSVSHASGGDEEVRRLMDKIEKNVLTDGDSDLEASNLLLLLLILLKVD</sequence>
<dbReference type="AlphaFoldDB" id="A0A1S0THY4"/>
<organism evidence="1">
    <name type="scientific">Loa loa</name>
    <name type="common">Eye worm</name>
    <name type="synonym">Filaria loa</name>
    <dbReference type="NCBI Taxonomy" id="7209"/>
    <lineage>
        <taxon>Eukaryota</taxon>
        <taxon>Metazoa</taxon>
        <taxon>Ecdysozoa</taxon>
        <taxon>Nematoda</taxon>
        <taxon>Chromadorea</taxon>
        <taxon>Rhabditida</taxon>
        <taxon>Spirurina</taxon>
        <taxon>Spiruromorpha</taxon>
        <taxon>Filarioidea</taxon>
        <taxon>Onchocercidae</taxon>
        <taxon>Loa</taxon>
    </lineage>
</organism>
<dbReference type="EMBL" id="JH712798">
    <property type="protein sequence ID" value="EFO14219.1"/>
    <property type="molecule type" value="Genomic_DNA"/>
</dbReference>
<protein>
    <submittedName>
        <fullName evidence="1">Uncharacterized protein</fullName>
    </submittedName>
</protein>
<dbReference type="GeneID" id="9951785"/>
<dbReference type="InParanoid" id="A0A1S0THY4"/>
<dbReference type="RefSeq" id="XP_003149849.1">
    <property type="nucleotide sequence ID" value="XM_003149801.2"/>
</dbReference>
<gene>
    <name evidence="1" type="ORF">LOAG_14304</name>
</gene>
<proteinExistence type="predicted"/>
<name>A0A1S0THY4_LOALO</name>
<dbReference type="KEGG" id="loa:LOAG_14304"/>
<accession>A0A1S0THY4</accession>